<dbReference type="SUPFAM" id="SSF103473">
    <property type="entry name" value="MFS general substrate transporter"/>
    <property type="match status" value="1"/>
</dbReference>
<keyword evidence="3 7" id="KW-0812">Transmembrane</keyword>
<proteinExistence type="inferred from homology"/>
<evidence type="ECO:0000256" key="1">
    <source>
        <dbReference type="ARBA" id="ARBA00004141"/>
    </source>
</evidence>
<keyword evidence="9" id="KW-1185">Reference proteome</keyword>
<dbReference type="InterPro" id="IPR004240">
    <property type="entry name" value="EMP70"/>
</dbReference>
<gene>
    <name evidence="8" type="ORF">JKP88DRAFT_286355</name>
</gene>
<evidence type="ECO:0000256" key="4">
    <source>
        <dbReference type="ARBA" id="ARBA00022729"/>
    </source>
</evidence>
<evidence type="ECO:0000313" key="9">
    <source>
        <dbReference type="Proteomes" id="UP000664859"/>
    </source>
</evidence>
<sequence length="604" mass="68538">MAYLPGVGPRKYKSMQELSLELNELTSMRTQIPYDFYSLPFCPLANHKMKRESLGEQLEGEVKEESAFKLNVNQQTTCAQLCERELNAKDIKRFQTAINEEYQVQMSVDGLPAARKEELVETADMAPYYSRGYPVGFITNDDDKKHYNLNNHLQILVAINKVEGDAYHVVGFLVVPFSFNHKAQPGVCNEGITGGLLASQFQRIDEPTTVRFTYDVVWDEADMPWTQRWDIYMHGVGDQIHWFSITNSSLIVLFLTALVAMIMLRALRSDIARYNAAELEEAKEESGWKLVHGDVFRPPHTLPTLFAVFIGTGVQLAVMTFLVLFFAMLGLVSPAQRGNILTCIMLLFVLMGAFAGYHAARIHKMFRGTSWLKVTLLAATLYPAVCFAIFFLINFALRMVGSTAAVSFSALATIMLLWLTVQAPLVFIGSYYGFKKELPEQPVRTNQIPRQVPPQPWFLHPAVALPFGGILPFGAVSVELYFILTAVWLQQLYYIFGFLLLVMVILVLTCAEISIVLCYFQLCAEDHRWWWRSVQWAGSCAGYMFLYSMWYYLQDLQMSGFVPALMYFGYSALLAVSFALVTGTIGYFSCLWFITRIYSSIKVD</sequence>
<feature type="transmembrane region" description="Helical" evidence="7">
    <location>
        <begin position="463"/>
        <end position="489"/>
    </location>
</feature>
<keyword evidence="4" id="KW-0732">Signal</keyword>
<comment type="subcellular location">
    <subcellularLocation>
        <location evidence="1">Membrane</location>
        <topology evidence="1">Multi-pass membrane protein</topology>
    </subcellularLocation>
</comment>
<reference evidence="8" key="1">
    <citation type="submission" date="2021-02" db="EMBL/GenBank/DDBJ databases">
        <title>First Annotated Genome of the Yellow-green Alga Tribonema minus.</title>
        <authorList>
            <person name="Mahan K.M."/>
        </authorList>
    </citation>
    <scope>NUCLEOTIDE SEQUENCE</scope>
    <source>
        <strain evidence="8">UTEX B ZZ1240</strain>
    </source>
</reference>
<dbReference type="GO" id="GO:0072657">
    <property type="term" value="P:protein localization to membrane"/>
    <property type="evidence" value="ECO:0007669"/>
    <property type="project" value="TreeGrafter"/>
</dbReference>
<feature type="transmembrane region" description="Helical" evidence="7">
    <location>
        <begin position="338"/>
        <end position="359"/>
    </location>
</feature>
<dbReference type="PANTHER" id="PTHR10766">
    <property type="entry name" value="TRANSMEMBRANE 9 SUPERFAMILY PROTEIN"/>
    <property type="match status" value="1"/>
</dbReference>
<keyword evidence="5 7" id="KW-1133">Transmembrane helix</keyword>
<dbReference type="InterPro" id="IPR036259">
    <property type="entry name" value="MFS_trans_sf"/>
</dbReference>
<comment type="caution">
    <text evidence="8">The sequence shown here is derived from an EMBL/GenBank/DDBJ whole genome shotgun (WGS) entry which is preliminary data.</text>
</comment>
<name>A0A835Z917_9STRA</name>
<feature type="transmembrane region" description="Helical" evidence="7">
    <location>
        <begin position="495"/>
        <end position="522"/>
    </location>
</feature>
<keyword evidence="6 7" id="KW-0472">Membrane</keyword>
<dbReference type="OrthoDB" id="1666796at2759"/>
<dbReference type="Pfam" id="PF02990">
    <property type="entry name" value="EMP70"/>
    <property type="match status" value="1"/>
</dbReference>
<dbReference type="EMBL" id="JAFCMP010000041">
    <property type="protein sequence ID" value="KAG5189977.1"/>
    <property type="molecule type" value="Genomic_DNA"/>
</dbReference>
<dbReference type="GO" id="GO:0005737">
    <property type="term" value="C:cytoplasm"/>
    <property type="evidence" value="ECO:0007669"/>
    <property type="project" value="UniProtKB-ARBA"/>
</dbReference>
<feature type="transmembrane region" description="Helical" evidence="7">
    <location>
        <begin position="371"/>
        <end position="396"/>
    </location>
</feature>
<feature type="transmembrane region" description="Helical" evidence="7">
    <location>
        <begin position="242"/>
        <end position="264"/>
    </location>
</feature>
<evidence type="ECO:0000256" key="5">
    <source>
        <dbReference type="ARBA" id="ARBA00022989"/>
    </source>
</evidence>
<feature type="transmembrane region" description="Helical" evidence="7">
    <location>
        <begin position="534"/>
        <end position="553"/>
    </location>
</feature>
<dbReference type="CDD" id="cd06174">
    <property type="entry name" value="MFS"/>
    <property type="match status" value="1"/>
</dbReference>
<feature type="transmembrane region" description="Helical" evidence="7">
    <location>
        <begin position="565"/>
        <end position="594"/>
    </location>
</feature>
<evidence type="ECO:0000256" key="6">
    <source>
        <dbReference type="ARBA" id="ARBA00023136"/>
    </source>
</evidence>
<evidence type="ECO:0000256" key="2">
    <source>
        <dbReference type="ARBA" id="ARBA00005227"/>
    </source>
</evidence>
<dbReference type="GO" id="GO:0016020">
    <property type="term" value="C:membrane"/>
    <property type="evidence" value="ECO:0007669"/>
    <property type="project" value="UniProtKB-SubCell"/>
</dbReference>
<evidence type="ECO:0000256" key="7">
    <source>
        <dbReference type="RuleBase" id="RU363079"/>
    </source>
</evidence>
<accession>A0A835Z917</accession>
<feature type="transmembrane region" description="Helical" evidence="7">
    <location>
        <begin position="408"/>
        <end position="434"/>
    </location>
</feature>
<evidence type="ECO:0000313" key="8">
    <source>
        <dbReference type="EMBL" id="KAG5189977.1"/>
    </source>
</evidence>
<organism evidence="8 9">
    <name type="scientific">Tribonema minus</name>
    <dbReference type="NCBI Taxonomy" id="303371"/>
    <lineage>
        <taxon>Eukaryota</taxon>
        <taxon>Sar</taxon>
        <taxon>Stramenopiles</taxon>
        <taxon>Ochrophyta</taxon>
        <taxon>PX clade</taxon>
        <taxon>Xanthophyceae</taxon>
        <taxon>Tribonematales</taxon>
        <taxon>Tribonemataceae</taxon>
        <taxon>Tribonema</taxon>
    </lineage>
</organism>
<protein>
    <recommendedName>
        <fullName evidence="7">Transmembrane 9 superfamily member</fullName>
    </recommendedName>
</protein>
<feature type="transmembrane region" description="Helical" evidence="7">
    <location>
        <begin position="305"/>
        <end position="332"/>
    </location>
</feature>
<dbReference type="Proteomes" id="UP000664859">
    <property type="component" value="Unassembled WGS sequence"/>
</dbReference>
<dbReference type="AlphaFoldDB" id="A0A835Z917"/>
<comment type="similarity">
    <text evidence="2 7">Belongs to the nonaspanin (TM9SF) (TC 9.A.2) family.</text>
</comment>
<dbReference type="PANTHER" id="PTHR10766:SF111">
    <property type="entry name" value="TRANSMEMBRANE 9 SUPERFAMILY MEMBER 2"/>
    <property type="match status" value="1"/>
</dbReference>
<evidence type="ECO:0000256" key="3">
    <source>
        <dbReference type="ARBA" id="ARBA00022692"/>
    </source>
</evidence>